<organism evidence="2 3">
    <name type="scientific">Ligilactobacillus equi DSM 15833 = JCM 10991</name>
    <dbReference type="NCBI Taxonomy" id="1423740"/>
    <lineage>
        <taxon>Bacteria</taxon>
        <taxon>Bacillati</taxon>
        <taxon>Bacillota</taxon>
        <taxon>Bacilli</taxon>
        <taxon>Lactobacillales</taxon>
        <taxon>Lactobacillaceae</taxon>
        <taxon>Ligilactobacillus</taxon>
    </lineage>
</organism>
<dbReference type="InterPro" id="IPR007499">
    <property type="entry name" value="ERF_bacteria_virus"/>
</dbReference>
<sequence>MEEKYPQNSLSNTQNMINHVSEQHSSELAPSLGAFGVRQTPDIKQLMICKLKVQAELPSITKDKTNPQTHSQYVSLDAINKALMPVASKHGIVITPIPISNSEYIGIAVRLDHPESGQWIVFPPYYISRNGNNRNTRASQVQNEGGILTYCKRYAISAVFNIVADDDLDGNVSNNNGNQYGNGYYNNNRQYKKNNYYNNNQQNSRNTYYQNNNNYARNAQQMGYNQPVQQNTQRTQNYTPNTSVQQPQNVQYNTQQNTPVQKQNNVNPQQQTPQPVQASKSQQKQYTSQEQLAIQNYNNVLQRKSTELQVPSDQLQNKVLEQVNNILRGQGVDYTTLSTEQQANILSQELEKIGR</sequence>
<gene>
    <name evidence="2" type="ORF">FC36_GL001168</name>
</gene>
<protein>
    <recommendedName>
        <fullName evidence="4">ERF superfamily protein</fullName>
    </recommendedName>
</protein>
<evidence type="ECO:0008006" key="4">
    <source>
        <dbReference type="Google" id="ProtNLM"/>
    </source>
</evidence>
<comment type="caution">
    <text evidence="2">The sequence shown here is derived from an EMBL/GenBank/DDBJ whole genome shotgun (WGS) entry which is preliminary data.</text>
</comment>
<feature type="region of interest" description="Disordered" evidence="1">
    <location>
        <begin position="167"/>
        <end position="209"/>
    </location>
</feature>
<feature type="compositionally biased region" description="Polar residues" evidence="1">
    <location>
        <begin position="278"/>
        <end position="289"/>
    </location>
</feature>
<dbReference type="EMBL" id="AZFH01000157">
    <property type="protein sequence ID" value="KRL78118.1"/>
    <property type="molecule type" value="Genomic_DNA"/>
</dbReference>
<dbReference type="AlphaFoldDB" id="A0A0R1T9P7"/>
<dbReference type="PATRIC" id="fig|1423740.3.peg.1258"/>
<dbReference type="OrthoDB" id="149299at2"/>
<feature type="region of interest" description="Disordered" evidence="1">
    <location>
        <begin position="260"/>
        <end position="289"/>
    </location>
</feature>
<dbReference type="STRING" id="1423740.FC36_GL001168"/>
<accession>A0A0R1T9P7</accession>
<dbReference type="RefSeq" id="WP_023859209.1">
    <property type="nucleotide sequence ID" value="NZ_AZFH01000157.1"/>
</dbReference>
<proteinExistence type="predicted"/>
<evidence type="ECO:0000256" key="1">
    <source>
        <dbReference type="SAM" id="MobiDB-lite"/>
    </source>
</evidence>
<feature type="compositionally biased region" description="Low complexity" evidence="1">
    <location>
        <begin position="260"/>
        <end position="277"/>
    </location>
</feature>
<name>A0A0R1T9P7_9LACO</name>
<dbReference type="Proteomes" id="UP000051048">
    <property type="component" value="Unassembled WGS sequence"/>
</dbReference>
<reference evidence="2 3" key="1">
    <citation type="journal article" date="2015" name="Genome Announc.">
        <title>Expanding the biotechnology potential of lactobacilli through comparative genomics of 213 strains and associated genera.</title>
        <authorList>
            <person name="Sun Z."/>
            <person name="Harris H.M."/>
            <person name="McCann A."/>
            <person name="Guo C."/>
            <person name="Argimon S."/>
            <person name="Zhang W."/>
            <person name="Yang X."/>
            <person name="Jeffery I.B."/>
            <person name="Cooney J.C."/>
            <person name="Kagawa T.F."/>
            <person name="Liu W."/>
            <person name="Song Y."/>
            <person name="Salvetti E."/>
            <person name="Wrobel A."/>
            <person name="Rasinkangas P."/>
            <person name="Parkhill J."/>
            <person name="Rea M.C."/>
            <person name="O'Sullivan O."/>
            <person name="Ritari J."/>
            <person name="Douillard F.P."/>
            <person name="Paul Ross R."/>
            <person name="Yang R."/>
            <person name="Briner A.E."/>
            <person name="Felis G.E."/>
            <person name="de Vos W.M."/>
            <person name="Barrangou R."/>
            <person name="Klaenhammer T.R."/>
            <person name="Caufield P.W."/>
            <person name="Cui Y."/>
            <person name="Zhang H."/>
            <person name="O'Toole P.W."/>
        </authorList>
    </citation>
    <scope>NUCLEOTIDE SEQUENCE [LARGE SCALE GENOMIC DNA]</scope>
    <source>
        <strain evidence="2 3">DSM 15833</strain>
    </source>
</reference>
<evidence type="ECO:0000313" key="2">
    <source>
        <dbReference type="EMBL" id="KRL78118.1"/>
    </source>
</evidence>
<feature type="compositionally biased region" description="Low complexity" evidence="1">
    <location>
        <begin position="173"/>
        <end position="209"/>
    </location>
</feature>
<evidence type="ECO:0000313" key="3">
    <source>
        <dbReference type="Proteomes" id="UP000051048"/>
    </source>
</evidence>
<dbReference type="Pfam" id="PF04404">
    <property type="entry name" value="ERF"/>
    <property type="match status" value="1"/>
</dbReference>